<organism evidence="1 2">
    <name type="scientific">Candidatus Doriopsillibacter californiensis</name>
    <dbReference type="NCBI Taxonomy" id="2970740"/>
    <lineage>
        <taxon>Bacteria</taxon>
        <taxon>Pseudomonadati</taxon>
        <taxon>Pseudomonadota</taxon>
        <taxon>Gammaproteobacteria</taxon>
        <taxon>Candidatus Tethybacterales</taxon>
        <taxon>Candidatus Persebacteraceae</taxon>
        <taxon>Candidatus Doriopsillibacter</taxon>
    </lineage>
</organism>
<reference evidence="1" key="2">
    <citation type="journal article" date="2023" name="Microbiome">
        <title>Synthase-selected sorting approach identifies a beta-lactone synthase in a nudibranch symbiotic bacterium.</title>
        <authorList>
            <person name="Dzunkova M."/>
            <person name="La Clair J.J."/>
            <person name="Tyml T."/>
            <person name="Doud D."/>
            <person name="Schulz F."/>
            <person name="Piquer-Esteban S."/>
            <person name="Porcel Sanchis D."/>
            <person name="Osborn A."/>
            <person name="Robinson D."/>
            <person name="Louie K.B."/>
            <person name="Bowen B.P."/>
            <person name="Bowers R.M."/>
            <person name="Lee J."/>
            <person name="Arnau V."/>
            <person name="Diaz-Villanueva W."/>
            <person name="Stepanauskas R."/>
            <person name="Gosliner T."/>
            <person name="Date S.V."/>
            <person name="Northen T.R."/>
            <person name="Cheng J.F."/>
            <person name="Burkart M.D."/>
            <person name="Woyke T."/>
        </authorList>
    </citation>
    <scope>NUCLEOTIDE SEQUENCE</scope>
    <source>
        <strain evidence="1">Df01</strain>
    </source>
</reference>
<dbReference type="EMBL" id="JANQAO010000001">
    <property type="protein sequence ID" value="MDM5146871.1"/>
    <property type="molecule type" value="Genomic_DNA"/>
</dbReference>
<reference evidence="1" key="1">
    <citation type="submission" date="2022-08" db="EMBL/GenBank/DDBJ databases">
        <authorList>
            <person name="Dzunkova M."/>
            <person name="La Clair J."/>
            <person name="Tyml T."/>
            <person name="Doud D."/>
            <person name="Schulz F."/>
            <person name="Piquer S."/>
            <person name="Porcel Sanchis D."/>
            <person name="Osborn A."/>
            <person name="Robinson D."/>
            <person name="Louie K.B."/>
            <person name="Bowen B.P."/>
            <person name="Bowers R."/>
            <person name="Lee J."/>
            <person name="Arnau Llombart V."/>
            <person name="Diaz Villanueva W."/>
            <person name="Gosliner T."/>
            <person name="Northen T."/>
            <person name="Cheng J.-F."/>
            <person name="Burkart M.D."/>
            <person name="Woyke T."/>
        </authorList>
    </citation>
    <scope>NUCLEOTIDE SEQUENCE</scope>
    <source>
        <strain evidence="1">Df01</strain>
    </source>
</reference>
<comment type="caution">
    <text evidence="1">The sequence shown here is derived from an EMBL/GenBank/DDBJ whole genome shotgun (WGS) entry which is preliminary data.</text>
</comment>
<protein>
    <submittedName>
        <fullName evidence="1">DUF3047 domain-containing protein</fullName>
    </submittedName>
</protein>
<name>A0ABT7QJH3_9GAMM</name>
<dbReference type="Proteomes" id="UP001168167">
    <property type="component" value="Unassembled WGS sequence"/>
</dbReference>
<keyword evidence="2" id="KW-1185">Reference proteome</keyword>
<dbReference type="InterPro" id="IPR021409">
    <property type="entry name" value="DUF3047"/>
</dbReference>
<gene>
    <name evidence="1" type="ORF">NQX30_00510</name>
</gene>
<proteinExistence type="predicted"/>
<evidence type="ECO:0000313" key="2">
    <source>
        <dbReference type="Proteomes" id="UP001168167"/>
    </source>
</evidence>
<dbReference type="Pfam" id="PF11249">
    <property type="entry name" value="DUF3047"/>
    <property type="match status" value="1"/>
</dbReference>
<evidence type="ECO:0000313" key="1">
    <source>
        <dbReference type="EMBL" id="MDM5146871.1"/>
    </source>
</evidence>
<sequence>MLALLAPVALAQTASLNTAPAAYDERPQPSGQTVTLLTNGNVSAWEYQTFNNIPTTQYQTAYDDELGSKALFAHSQKGASGYVLQTSIDLQKTPWLHFQWRIDQMETGFDERSKAGDDFALRLYFITRSGLRYKSLSVVGSQAAMHTTWQSPYSGLLYDLHIYSLGNKKTRGKWGKTTINLAQLWQDIFDESAPILNAAGLMTDGDSAGAEMRARYGNIIFSNSSAPPFAIVE</sequence>
<accession>A0ABT7QJH3</accession>